<dbReference type="GeneID" id="63747240"/>
<feature type="compositionally biased region" description="Acidic residues" evidence="1">
    <location>
        <begin position="51"/>
        <end position="64"/>
    </location>
</feature>
<dbReference type="RefSeq" id="XP_040686036.1">
    <property type="nucleotide sequence ID" value="XM_040831392.1"/>
</dbReference>
<proteinExistence type="predicted"/>
<dbReference type="VEuPathDB" id="FungiDB:ASPWEDRAFT_175640"/>
<evidence type="ECO:0000256" key="1">
    <source>
        <dbReference type="SAM" id="MobiDB-lite"/>
    </source>
</evidence>
<feature type="compositionally biased region" description="Basic and acidic residues" evidence="1">
    <location>
        <begin position="65"/>
        <end position="74"/>
    </location>
</feature>
<dbReference type="OrthoDB" id="5386823at2759"/>
<evidence type="ECO:0000313" key="3">
    <source>
        <dbReference type="Proteomes" id="UP000184383"/>
    </source>
</evidence>
<sequence length="110" mass="11780">MSNSQLLDIEPGGENTQYESIREFTETPAKQTGQLGANSTHTTSQKWTTPDPDDGDTLDAIEDSELARTARLDTEIQGGNSSKDPNLETQDGVPKNRRQQGYGPGSGVGA</sequence>
<dbReference type="Proteomes" id="UP000184383">
    <property type="component" value="Unassembled WGS sequence"/>
</dbReference>
<feature type="compositionally biased region" description="Polar residues" evidence="1">
    <location>
        <begin position="77"/>
        <end position="89"/>
    </location>
</feature>
<dbReference type="EMBL" id="KV878215">
    <property type="protein sequence ID" value="OJJ32359.1"/>
    <property type="molecule type" value="Genomic_DNA"/>
</dbReference>
<keyword evidence="3" id="KW-1185">Reference proteome</keyword>
<protein>
    <submittedName>
        <fullName evidence="2">Uncharacterized protein</fullName>
    </submittedName>
</protein>
<feature type="region of interest" description="Disordered" evidence="1">
    <location>
        <begin position="1"/>
        <end position="110"/>
    </location>
</feature>
<reference evidence="3" key="1">
    <citation type="journal article" date="2017" name="Genome Biol.">
        <title>Comparative genomics reveals high biological diversity and specific adaptations in the industrially and medically important fungal genus Aspergillus.</title>
        <authorList>
            <person name="de Vries R.P."/>
            <person name="Riley R."/>
            <person name="Wiebenga A."/>
            <person name="Aguilar-Osorio G."/>
            <person name="Amillis S."/>
            <person name="Uchima C.A."/>
            <person name="Anderluh G."/>
            <person name="Asadollahi M."/>
            <person name="Askin M."/>
            <person name="Barry K."/>
            <person name="Battaglia E."/>
            <person name="Bayram O."/>
            <person name="Benocci T."/>
            <person name="Braus-Stromeyer S.A."/>
            <person name="Caldana C."/>
            <person name="Canovas D."/>
            <person name="Cerqueira G.C."/>
            <person name="Chen F."/>
            <person name="Chen W."/>
            <person name="Choi C."/>
            <person name="Clum A."/>
            <person name="Dos Santos R.A."/>
            <person name="Damasio A.R."/>
            <person name="Diallinas G."/>
            <person name="Emri T."/>
            <person name="Fekete E."/>
            <person name="Flipphi M."/>
            <person name="Freyberg S."/>
            <person name="Gallo A."/>
            <person name="Gournas C."/>
            <person name="Habgood R."/>
            <person name="Hainaut M."/>
            <person name="Harispe M.L."/>
            <person name="Henrissat B."/>
            <person name="Hilden K.S."/>
            <person name="Hope R."/>
            <person name="Hossain A."/>
            <person name="Karabika E."/>
            <person name="Karaffa L."/>
            <person name="Karanyi Z."/>
            <person name="Krasevec N."/>
            <person name="Kuo A."/>
            <person name="Kusch H."/>
            <person name="LaButti K."/>
            <person name="Lagendijk E.L."/>
            <person name="Lapidus A."/>
            <person name="Levasseur A."/>
            <person name="Lindquist E."/>
            <person name="Lipzen A."/>
            <person name="Logrieco A.F."/>
            <person name="MacCabe A."/>
            <person name="Maekelae M.R."/>
            <person name="Malavazi I."/>
            <person name="Melin P."/>
            <person name="Meyer V."/>
            <person name="Mielnichuk N."/>
            <person name="Miskei M."/>
            <person name="Molnar A.P."/>
            <person name="Mule G."/>
            <person name="Ngan C.Y."/>
            <person name="Orejas M."/>
            <person name="Orosz E."/>
            <person name="Ouedraogo J.P."/>
            <person name="Overkamp K.M."/>
            <person name="Park H.-S."/>
            <person name="Perrone G."/>
            <person name="Piumi F."/>
            <person name="Punt P.J."/>
            <person name="Ram A.F."/>
            <person name="Ramon A."/>
            <person name="Rauscher S."/>
            <person name="Record E."/>
            <person name="Riano-Pachon D.M."/>
            <person name="Robert V."/>
            <person name="Roehrig J."/>
            <person name="Ruller R."/>
            <person name="Salamov A."/>
            <person name="Salih N.S."/>
            <person name="Samson R.A."/>
            <person name="Sandor E."/>
            <person name="Sanguinetti M."/>
            <person name="Schuetze T."/>
            <person name="Sepcic K."/>
            <person name="Shelest E."/>
            <person name="Sherlock G."/>
            <person name="Sophianopoulou V."/>
            <person name="Squina F.M."/>
            <person name="Sun H."/>
            <person name="Susca A."/>
            <person name="Todd R.B."/>
            <person name="Tsang A."/>
            <person name="Unkles S.E."/>
            <person name="van de Wiele N."/>
            <person name="van Rossen-Uffink D."/>
            <person name="Oliveira J.V."/>
            <person name="Vesth T.C."/>
            <person name="Visser J."/>
            <person name="Yu J.-H."/>
            <person name="Zhou M."/>
            <person name="Andersen M.R."/>
            <person name="Archer D.B."/>
            <person name="Baker S.E."/>
            <person name="Benoit I."/>
            <person name="Brakhage A.A."/>
            <person name="Braus G.H."/>
            <person name="Fischer R."/>
            <person name="Frisvad J.C."/>
            <person name="Goldman G.H."/>
            <person name="Houbraken J."/>
            <person name="Oakley B."/>
            <person name="Pocsi I."/>
            <person name="Scazzocchio C."/>
            <person name="Seiboth B."/>
            <person name="vanKuyk P.A."/>
            <person name="Wortman J."/>
            <person name="Dyer P.S."/>
            <person name="Grigoriev I.V."/>
        </authorList>
    </citation>
    <scope>NUCLEOTIDE SEQUENCE [LARGE SCALE GENOMIC DNA]</scope>
    <source>
        <strain evidence="3">DTO 134E9</strain>
    </source>
</reference>
<evidence type="ECO:0000313" key="2">
    <source>
        <dbReference type="EMBL" id="OJJ32359.1"/>
    </source>
</evidence>
<organism evidence="2 3">
    <name type="scientific">Aspergillus wentii DTO 134E9</name>
    <dbReference type="NCBI Taxonomy" id="1073089"/>
    <lineage>
        <taxon>Eukaryota</taxon>
        <taxon>Fungi</taxon>
        <taxon>Dikarya</taxon>
        <taxon>Ascomycota</taxon>
        <taxon>Pezizomycotina</taxon>
        <taxon>Eurotiomycetes</taxon>
        <taxon>Eurotiomycetidae</taxon>
        <taxon>Eurotiales</taxon>
        <taxon>Aspergillaceae</taxon>
        <taxon>Aspergillus</taxon>
        <taxon>Aspergillus subgen. Cremei</taxon>
    </lineage>
</organism>
<accession>A0A1L9RBR9</accession>
<feature type="compositionally biased region" description="Polar residues" evidence="1">
    <location>
        <begin position="28"/>
        <end position="47"/>
    </location>
</feature>
<name>A0A1L9RBR9_ASPWE</name>
<dbReference type="AlphaFoldDB" id="A0A1L9RBR9"/>
<gene>
    <name evidence="2" type="ORF">ASPWEDRAFT_175640</name>
</gene>